<name>A0A427A0Q6_ENSVE</name>
<protein>
    <submittedName>
        <fullName evidence="2">Uncharacterized protein</fullName>
    </submittedName>
</protein>
<dbReference type="EMBL" id="AMZH03004210">
    <property type="protein sequence ID" value="RRT69839.1"/>
    <property type="molecule type" value="Genomic_DNA"/>
</dbReference>
<sequence>RDQFHGFSRFVIQMRYATAAWSVGRGAVRCRRTTPLVSYASAIPGGLSSILETTSGSSPASFPTVSSINYSCSNGSSAPAASPSPHPTNVSKLDRKYRRQRLPSSPFIFLMLSTKQRKNRVAILISLNSLQKLARTPIVERALV</sequence>
<comment type="caution">
    <text evidence="2">The sequence shown here is derived from an EMBL/GenBank/DDBJ whole genome shotgun (WGS) entry which is preliminary data.</text>
</comment>
<feature type="non-terminal residue" evidence="2">
    <location>
        <position position="1"/>
    </location>
</feature>
<dbReference type="Proteomes" id="UP000287651">
    <property type="component" value="Unassembled WGS sequence"/>
</dbReference>
<accession>A0A427A0Q6</accession>
<reference evidence="2 3" key="1">
    <citation type="journal article" date="2014" name="Agronomy (Basel)">
        <title>A Draft Genome Sequence for Ensete ventricosum, the Drought-Tolerant Tree Against Hunger.</title>
        <authorList>
            <person name="Harrison J."/>
            <person name="Moore K.A."/>
            <person name="Paszkiewicz K."/>
            <person name="Jones T."/>
            <person name="Grant M."/>
            <person name="Ambacheew D."/>
            <person name="Muzemil S."/>
            <person name="Studholme D.J."/>
        </authorList>
    </citation>
    <scope>NUCLEOTIDE SEQUENCE [LARGE SCALE GENOMIC DNA]</scope>
</reference>
<evidence type="ECO:0000313" key="2">
    <source>
        <dbReference type="EMBL" id="RRT69839.1"/>
    </source>
</evidence>
<organism evidence="2 3">
    <name type="scientific">Ensete ventricosum</name>
    <name type="common">Abyssinian banana</name>
    <name type="synonym">Musa ensete</name>
    <dbReference type="NCBI Taxonomy" id="4639"/>
    <lineage>
        <taxon>Eukaryota</taxon>
        <taxon>Viridiplantae</taxon>
        <taxon>Streptophyta</taxon>
        <taxon>Embryophyta</taxon>
        <taxon>Tracheophyta</taxon>
        <taxon>Spermatophyta</taxon>
        <taxon>Magnoliopsida</taxon>
        <taxon>Liliopsida</taxon>
        <taxon>Zingiberales</taxon>
        <taxon>Musaceae</taxon>
        <taxon>Ensete</taxon>
    </lineage>
</organism>
<feature type="region of interest" description="Disordered" evidence="1">
    <location>
        <begin position="76"/>
        <end position="96"/>
    </location>
</feature>
<dbReference type="AlphaFoldDB" id="A0A427A0Q6"/>
<proteinExistence type="predicted"/>
<evidence type="ECO:0000256" key="1">
    <source>
        <dbReference type="SAM" id="MobiDB-lite"/>
    </source>
</evidence>
<evidence type="ECO:0000313" key="3">
    <source>
        <dbReference type="Proteomes" id="UP000287651"/>
    </source>
</evidence>
<gene>
    <name evidence="2" type="ORF">B296_00027828</name>
</gene>